<dbReference type="EMBL" id="RDBF01000002">
    <property type="protein sequence ID" value="RLV56785.1"/>
    <property type="molecule type" value="Genomic_DNA"/>
</dbReference>
<evidence type="ECO:0000256" key="1">
    <source>
        <dbReference type="ARBA" id="ARBA00004811"/>
    </source>
</evidence>
<evidence type="ECO:0000313" key="10">
    <source>
        <dbReference type="EMBL" id="RLV56785.1"/>
    </source>
</evidence>
<feature type="binding site" evidence="8">
    <location>
        <position position="122"/>
    </location>
    <ligand>
        <name>phosphoenolpyruvate</name>
        <dbReference type="ChEBI" id="CHEBI:58702"/>
    </ligand>
</feature>
<comment type="caution">
    <text evidence="10">The sequence shown here is derived from an EMBL/GenBank/DDBJ whole genome shotgun (WGS) entry which is preliminary data.</text>
</comment>
<feature type="binding site" evidence="8">
    <location>
        <position position="169"/>
    </location>
    <ligand>
        <name>3-phosphoshikimate</name>
        <dbReference type="ChEBI" id="CHEBI:145989"/>
    </ligand>
</feature>
<dbReference type="FunFam" id="3.65.10.10:FF:000010">
    <property type="entry name" value="3-phosphoshikimate 1-carboxyvinyltransferase"/>
    <property type="match status" value="1"/>
</dbReference>
<dbReference type="Pfam" id="PF00275">
    <property type="entry name" value="EPSP_synthase"/>
    <property type="match status" value="1"/>
</dbReference>
<comment type="pathway">
    <text evidence="1 8">Metabolic intermediate biosynthesis; chorismate biosynthesis; chorismate from D-erythrose 4-phosphate and phosphoenolpyruvate: step 6/7.</text>
</comment>
<evidence type="ECO:0000313" key="11">
    <source>
        <dbReference type="Proteomes" id="UP000282515"/>
    </source>
</evidence>
<evidence type="ECO:0000256" key="3">
    <source>
        <dbReference type="ARBA" id="ARBA00022490"/>
    </source>
</evidence>
<feature type="binding site" evidence="8">
    <location>
        <position position="170"/>
    </location>
    <ligand>
        <name>phosphoenolpyruvate</name>
        <dbReference type="ChEBI" id="CHEBI:58702"/>
    </ligand>
</feature>
<dbReference type="PANTHER" id="PTHR21090">
    <property type="entry name" value="AROM/DEHYDROQUINATE SYNTHASE"/>
    <property type="match status" value="1"/>
</dbReference>
<evidence type="ECO:0000256" key="7">
    <source>
        <dbReference type="ARBA" id="ARBA00044633"/>
    </source>
</evidence>
<dbReference type="FunFam" id="3.65.10.10:FF:000011">
    <property type="entry name" value="3-phosphoshikimate 1-carboxyvinyltransferase"/>
    <property type="match status" value="1"/>
</dbReference>
<comment type="catalytic activity">
    <reaction evidence="7">
        <text>3-phosphoshikimate + phosphoenolpyruvate = 5-O-(1-carboxyvinyl)-3-phosphoshikimate + phosphate</text>
        <dbReference type="Rhea" id="RHEA:21256"/>
        <dbReference type="ChEBI" id="CHEBI:43474"/>
        <dbReference type="ChEBI" id="CHEBI:57701"/>
        <dbReference type="ChEBI" id="CHEBI:58702"/>
        <dbReference type="ChEBI" id="CHEBI:145989"/>
        <dbReference type="EC" id="2.5.1.19"/>
    </reaction>
    <physiologicalReaction direction="left-to-right" evidence="7">
        <dbReference type="Rhea" id="RHEA:21257"/>
    </physiologicalReaction>
</comment>
<keyword evidence="6 8" id="KW-0057">Aromatic amino acid biosynthesis</keyword>
<evidence type="ECO:0000256" key="2">
    <source>
        <dbReference type="ARBA" id="ARBA00009948"/>
    </source>
</evidence>
<evidence type="ECO:0000256" key="6">
    <source>
        <dbReference type="ARBA" id="ARBA00023141"/>
    </source>
</evidence>
<dbReference type="InterPro" id="IPR001986">
    <property type="entry name" value="Enolpyruvate_Tfrase_dom"/>
</dbReference>
<dbReference type="NCBIfam" id="TIGR01356">
    <property type="entry name" value="aroA"/>
    <property type="match status" value="1"/>
</dbReference>
<dbReference type="InterPro" id="IPR036968">
    <property type="entry name" value="Enolpyruvate_Tfrase_sf"/>
</dbReference>
<feature type="binding site" evidence="8">
    <location>
        <position position="408"/>
    </location>
    <ligand>
        <name>phosphoenolpyruvate</name>
        <dbReference type="ChEBI" id="CHEBI:58702"/>
    </ligand>
</feature>
<keyword evidence="5 8" id="KW-0808">Transferase</keyword>
<keyword evidence="11" id="KW-1185">Reference proteome</keyword>
<feature type="binding site" evidence="8">
    <location>
        <position position="29"/>
    </location>
    <ligand>
        <name>3-phosphoshikimate</name>
        <dbReference type="ChEBI" id="CHEBI:145989"/>
    </ligand>
</feature>
<feature type="binding site" evidence="8">
    <location>
        <position position="25"/>
    </location>
    <ligand>
        <name>3-phosphoshikimate</name>
        <dbReference type="ChEBI" id="CHEBI:145989"/>
    </ligand>
</feature>
<comment type="subunit">
    <text evidence="8">Monomer.</text>
</comment>
<sequence length="422" mass="44658">MTPWWPAPHRERPIDAEVVVPGSKSLTNRALVLAALADRGSSRLRQPLVSRDTELMAGALESLGARIDREADAWTVHPLEPASTPVTVDCGLAGTVMRFVPPVAALGSAPVTFDGDPRARERPMSGTLAGLRSLGIKVEDEGRGTLPFTVVGEGGVAGGSVEVDASSSSQFISALLLVGARFRDGLDLRHVGAVLPSQPHIDMTVTELRRRGVVVDSTPGRWTIQPGPIAPLDTTIEPDLSNAGGYVAAALVTGGRVRVRYWPEETDQAGDAWRQLVPAFGGDVRRDGDVLEFSASGTLQGADLDLHDVGELTPVVAAIAALAEGPTTLRGIAHLRGHETDRLAALAAEINGLGGAVTETADGLHIEPRPLRAGRFHTYADHRMAHAGVVLGLRVAGIEIEDIATTAKTYPTFARDWTEFTR</sequence>
<feature type="binding site" evidence="8">
    <location>
        <position position="24"/>
    </location>
    <ligand>
        <name>phosphoenolpyruvate</name>
        <dbReference type="ChEBI" id="CHEBI:58702"/>
    </ligand>
</feature>
<feature type="binding site" evidence="8">
    <location>
        <position position="338"/>
    </location>
    <ligand>
        <name>3-phosphoshikimate</name>
        <dbReference type="ChEBI" id="CHEBI:145989"/>
    </ligand>
</feature>
<dbReference type="GO" id="GO:0009423">
    <property type="term" value="P:chorismate biosynthetic process"/>
    <property type="evidence" value="ECO:0007669"/>
    <property type="project" value="UniProtKB-UniRule"/>
</dbReference>
<feature type="binding site" evidence="8">
    <location>
        <position position="342"/>
    </location>
    <ligand>
        <name>phosphoenolpyruvate</name>
        <dbReference type="ChEBI" id="CHEBI:58702"/>
    </ligand>
</feature>
<protein>
    <recommendedName>
        <fullName evidence="8">3-phosphoshikimate 1-carboxyvinyltransferase</fullName>
        <ecNumber evidence="8">2.5.1.19</ecNumber>
    </recommendedName>
    <alternativeName>
        <fullName evidence="8">5-enolpyruvylshikimate-3-phosphate synthase</fullName>
        <shortName evidence="8">EPSP synthase</shortName>
        <shortName evidence="8">EPSPS</shortName>
    </alternativeName>
</protein>
<evidence type="ECO:0000256" key="4">
    <source>
        <dbReference type="ARBA" id="ARBA00022605"/>
    </source>
</evidence>
<dbReference type="CDD" id="cd01556">
    <property type="entry name" value="EPSP_synthase"/>
    <property type="match status" value="1"/>
</dbReference>
<dbReference type="PROSITE" id="PS00104">
    <property type="entry name" value="EPSP_SYNTHASE_1"/>
    <property type="match status" value="1"/>
</dbReference>
<dbReference type="RefSeq" id="WP_121793086.1">
    <property type="nucleotide sequence ID" value="NZ_RDBF01000002.1"/>
</dbReference>
<feature type="binding site" evidence="8">
    <location>
        <position position="197"/>
    </location>
    <ligand>
        <name>3-phosphoshikimate</name>
        <dbReference type="ChEBI" id="CHEBI:145989"/>
    </ligand>
</feature>
<proteinExistence type="inferred from homology"/>
<evidence type="ECO:0000256" key="5">
    <source>
        <dbReference type="ARBA" id="ARBA00022679"/>
    </source>
</evidence>
<organism evidence="10 11">
    <name type="scientific">Aeromicrobium phragmitis</name>
    <dbReference type="NCBI Taxonomy" id="2478914"/>
    <lineage>
        <taxon>Bacteria</taxon>
        <taxon>Bacillati</taxon>
        <taxon>Actinomycetota</taxon>
        <taxon>Actinomycetes</taxon>
        <taxon>Propionibacteriales</taxon>
        <taxon>Nocardioidaceae</taxon>
        <taxon>Aeromicrobium</taxon>
    </lineage>
</organism>
<comment type="subcellular location">
    <subcellularLocation>
        <location evidence="8">Cytoplasm</location>
    </subcellularLocation>
</comment>
<feature type="binding site" evidence="8">
    <location>
        <position position="168"/>
    </location>
    <ligand>
        <name>3-phosphoshikimate</name>
        <dbReference type="ChEBI" id="CHEBI:145989"/>
    </ligand>
</feature>
<dbReference type="OrthoDB" id="9809920at2"/>
<keyword evidence="3 8" id="KW-0963">Cytoplasm</keyword>
<dbReference type="AlphaFoldDB" id="A0A3L8PN35"/>
<dbReference type="PROSITE" id="PS00885">
    <property type="entry name" value="EPSP_SYNTHASE_2"/>
    <property type="match status" value="1"/>
</dbReference>
<evidence type="ECO:0000256" key="8">
    <source>
        <dbReference type="HAMAP-Rule" id="MF_00210"/>
    </source>
</evidence>
<dbReference type="PIRSF" id="PIRSF000505">
    <property type="entry name" value="EPSPS"/>
    <property type="match status" value="1"/>
</dbReference>
<dbReference type="InterPro" id="IPR013792">
    <property type="entry name" value="RNA3'P_cycl/enolpyr_Trfase_a/b"/>
</dbReference>
<keyword evidence="4 8" id="KW-0028">Amino-acid biosynthesis</keyword>
<dbReference type="GO" id="GO:0008652">
    <property type="term" value="P:amino acid biosynthetic process"/>
    <property type="evidence" value="ECO:0007669"/>
    <property type="project" value="UniProtKB-KW"/>
</dbReference>
<feature type="active site" description="Proton acceptor" evidence="8">
    <location>
        <position position="311"/>
    </location>
</feature>
<feature type="binding site" evidence="8">
    <location>
        <position position="170"/>
    </location>
    <ligand>
        <name>3-phosphoshikimate</name>
        <dbReference type="ChEBI" id="CHEBI:145989"/>
    </ligand>
</feature>
<comment type="caution">
    <text evidence="8">Lacks conserved residue(s) required for the propagation of feature annotation.</text>
</comment>
<feature type="binding site" evidence="8">
    <location>
        <position position="24"/>
    </location>
    <ligand>
        <name>3-phosphoshikimate</name>
        <dbReference type="ChEBI" id="CHEBI:145989"/>
    </ligand>
</feature>
<dbReference type="UniPathway" id="UPA00053">
    <property type="reaction ID" value="UER00089"/>
</dbReference>
<feature type="domain" description="Enolpyruvate transferase" evidence="9">
    <location>
        <begin position="12"/>
        <end position="416"/>
    </location>
</feature>
<dbReference type="GO" id="GO:0005737">
    <property type="term" value="C:cytoplasm"/>
    <property type="evidence" value="ECO:0007669"/>
    <property type="project" value="UniProtKB-SubCell"/>
</dbReference>
<evidence type="ECO:0000259" key="9">
    <source>
        <dbReference type="Pfam" id="PF00275"/>
    </source>
</evidence>
<dbReference type="Gene3D" id="3.65.10.10">
    <property type="entry name" value="Enolpyruvate transferase domain"/>
    <property type="match status" value="2"/>
</dbReference>
<dbReference type="Proteomes" id="UP000282515">
    <property type="component" value="Unassembled WGS sequence"/>
</dbReference>
<dbReference type="InterPro" id="IPR023193">
    <property type="entry name" value="EPSP_synthase_CS"/>
</dbReference>
<accession>A0A3L8PN35</accession>
<dbReference type="InterPro" id="IPR006264">
    <property type="entry name" value="EPSP_synthase"/>
</dbReference>
<dbReference type="SUPFAM" id="SSF55205">
    <property type="entry name" value="EPT/RTPC-like"/>
    <property type="match status" value="1"/>
</dbReference>
<dbReference type="HAMAP" id="MF_00210">
    <property type="entry name" value="EPSP_synth"/>
    <property type="match status" value="1"/>
</dbReference>
<name>A0A3L8PN35_9ACTN</name>
<dbReference type="GO" id="GO:0003866">
    <property type="term" value="F:3-phosphoshikimate 1-carboxyvinyltransferase activity"/>
    <property type="evidence" value="ECO:0007669"/>
    <property type="project" value="UniProtKB-UniRule"/>
</dbReference>
<reference evidence="10 11" key="1">
    <citation type="submission" date="2018-10" db="EMBL/GenBank/DDBJ databases">
        <title>Aeromicrobium sp. 9W16Y-2 whole genome shotgun sequence.</title>
        <authorList>
            <person name="Li F."/>
        </authorList>
    </citation>
    <scope>NUCLEOTIDE SEQUENCE [LARGE SCALE GENOMIC DNA]</scope>
    <source>
        <strain evidence="10 11">9W16Y-2</strain>
    </source>
</reference>
<comment type="similarity">
    <text evidence="2 8">Belongs to the EPSP synthase family.</text>
</comment>
<gene>
    <name evidence="8 10" type="primary">aroA</name>
    <name evidence="10" type="ORF">D9V41_03120</name>
</gene>
<feature type="binding site" evidence="8">
    <location>
        <position position="383"/>
    </location>
    <ligand>
        <name>phosphoenolpyruvate</name>
        <dbReference type="ChEBI" id="CHEBI:58702"/>
    </ligand>
</feature>
<feature type="binding site" evidence="8">
    <location>
        <position position="311"/>
    </location>
    <ligand>
        <name>3-phosphoshikimate</name>
        <dbReference type="ChEBI" id="CHEBI:145989"/>
    </ligand>
</feature>
<feature type="binding site" evidence="8">
    <location>
        <position position="94"/>
    </location>
    <ligand>
        <name>phosphoenolpyruvate</name>
        <dbReference type="ChEBI" id="CHEBI:58702"/>
    </ligand>
</feature>
<dbReference type="GO" id="GO:0009073">
    <property type="term" value="P:aromatic amino acid family biosynthetic process"/>
    <property type="evidence" value="ECO:0007669"/>
    <property type="project" value="UniProtKB-KW"/>
</dbReference>
<comment type="function">
    <text evidence="8">Catalyzes the transfer of the enolpyruvyl moiety of phosphoenolpyruvate (PEP) to the 5-hydroxyl of shikimate-3-phosphate (S3P) to produce enolpyruvyl shikimate-3-phosphate and inorganic phosphate.</text>
</comment>
<dbReference type="EC" id="2.5.1.19" evidence="8"/>
<dbReference type="PANTHER" id="PTHR21090:SF5">
    <property type="entry name" value="PENTAFUNCTIONAL AROM POLYPEPTIDE"/>
    <property type="match status" value="1"/>
</dbReference>